<evidence type="ECO:0000313" key="1">
    <source>
        <dbReference type="EMBL" id="RNA05173.1"/>
    </source>
</evidence>
<dbReference type="Proteomes" id="UP000276133">
    <property type="component" value="Unassembled WGS sequence"/>
</dbReference>
<dbReference type="AlphaFoldDB" id="A0A3M7Q1H1"/>
<proteinExistence type="predicted"/>
<comment type="caution">
    <text evidence="1">The sequence shown here is derived from an EMBL/GenBank/DDBJ whole genome shotgun (WGS) entry which is preliminary data.</text>
</comment>
<keyword evidence="2" id="KW-1185">Reference proteome</keyword>
<accession>A0A3M7Q1H1</accession>
<gene>
    <name evidence="1" type="ORF">BpHYR1_016739</name>
</gene>
<evidence type="ECO:0000313" key="2">
    <source>
        <dbReference type="Proteomes" id="UP000276133"/>
    </source>
</evidence>
<sequence>MFSFFSNRFNLMFEKALALLIAFDHFLITYSFKKRKNIILFDEFKYKNNLVNLNEQKIILKKLRYKKIGVAARTTTTTTTNVQVKRDILYSNRRITQKKYRIIVRHTSWHLCCLRYNFCFLFFSLVMDKLVSANLCTQENRQTMNKVNRKACNKIHPKSIHIQIRSGTFGPANTFILS</sequence>
<organism evidence="1 2">
    <name type="scientific">Brachionus plicatilis</name>
    <name type="common">Marine rotifer</name>
    <name type="synonym">Brachionus muelleri</name>
    <dbReference type="NCBI Taxonomy" id="10195"/>
    <lineage>
        <taxon>Eukaryota</taxon>
        <taxon>Metazoa</taxon>
        <taxon>Spiralia</taxon>
        <taxon>Gnathifera</taxon>
        <taxon>Rotifera</taxon>
        <taxon>Eurotatoria</taxon>
        <taxon>Monogononta</taxon>
        <taxon>Pseudotrocha</taxon>
        <taxon>Ploima</taxon>
        <taxon>Brachionidae</taxon>
        <taxon>Brachionus</taxon>
    </lineage>
</organism>
<reference evidence="1 2" key="1">
    <citation type="journal article" date="2018" name="Sci. Rep.">
        <title>Genomic signatures of local adaptation to the degree of environmental predictability in rotifers.</title>
        <authorList>
            <person name="Franch-Gras L."/>
            <person name="Hahn C."/>
            <person name="Garcia-Roger E.M."/>
            <person name="Carmona M.J."/>
            <person name="Serra M."/>
            <person name="Gomez A."/>
        </authorList>
    </citation>
    <scope>NUCLEOTIDE SEQUENCE [LARGE SCALE GENOMIC DNA]</scope>
    <source>
        <strain evidence="1">HYR1</strain>
    </source>
</reference>
<dbReference type="EMBL" id="REGN01007824">
    <property type="protein sequence ID" value="RNA05173.1"/>
    <property type="molecule type" value="Genomic_DNA"/>
</dbReference>
<name>A0A3M7Q1H1_BRAPC</name>
<protein>
    <submittedName>
        <fullName evidence="1">Uncharacterized protein</fullName>
    </submittedName>
</protein>